<dbReference type="Proteomes" id="UP000176233">
    <property type="component" value="Unassembled WGS sequence"/>
</dbReference>
<name>A0A1F5NS17_9BACT</name>
<proteinExistence type="predicted"/>
<comment type="caution">
    <text evidence="1">The sequence shown here is derived from an EMBL/GenBank/DDBJ whole genome shotgun (WGS) entry which is preliminary data.</text>
</comment>
<gene>
    <name evidence="1" type="ORF">A2660_01205</name>
</gene>
<dbReference type="EMBL" id="MFEJ01000011">
    <property type="protein sequence ID" value="OGE80465.1"/>
    <property type="molecule type" value="Genomic_DNA"/>
</dbReference>
<dbReference type="AlphaFoldDB" id="A0A1F5NS17"/>
<protein>
    <submittedName>
        <fullName evidence="1">Uncharacterized protein</fullName>
    </submittedName>
</protein>
<organism evidence="1 2">
    <name type="scientific">Candidatus Doudnabacteria bacterium RIFCSPHIGHO2_01_FULL_45_18</name>
    <dbReference type="NCBI Taxonomy" id="1817823"/>
    <lineage>
        <taxon>Bacteria</taxon>
        <taxon>Candidatus Doudnaibacteriota</taxon>
    </lineage>
</organism>
<accession>A0A1F5NS17</accession>
<reference evidence="1 2" key="1">
    <citation type="journal article" date="2016" name="Nat. Commun.">
        <title>Thousands of microbial genomes shed light on interconnected biogeochemical processes in an aquifer system.</title>
        <authorList>
            <person name="Anantharaman K."/>
            <person name="Brown C.T."/>
            <person name="Hug L.A."/>
            <person name="Sharon I."/>
            <person name="Castelle C.J."/>
            <person name="Probst A.J."/>
            <person name="Thomas B.C."/>
            <person name="Singh A."/>
            <person name="Wilkins M.J."/>
            <person name="Karaoz U."/>
            <person name="Brodie E.L."/>
            <person name="Williams K.H."/>
            <person name="Hubbard S.S."/>
            <person name="Banfield J.F."/>
        </authorList>
    </citation>
    <scope>NUCLEOTIDE SEQUENCE [LARGE SCALE GENOMIC DNA]</scope>
</reference>
<evidence type="ECO:0000313" key="1">
    <source>
        <dbReference type="EMBL" id="OGE80465.1"/>
    </source>
</evidence>
<sequence>MWQIYVVVRIFLPPVRFLVRDETNMKQTARKSWFNEVFGDFPYKLDSKSYMKPVKHFVDLEI</sequence>
<evidence type="ECO:0000313" key="2">
    <source>
        <dbReference type="Proteomes" id="UP000176233"/>
    </source>
</evidence>